<feature type="domain" description="BZIP" evidence="2">
    <location>
        <begin position="319"/>
        <end position="384"/>
    </location>
</feature>
<feature type="region of interest" description="Disordered" evidence="1">
    <location>
        <begin position="287"/>
        <end position="308"/>
    </location>
</feature>
<dbReference type="InterPro" id="IPR046347">
    <property type="entry name" value="bZIP_sf"/>
</dbReference>
<evidence type="ECO:0000313" key="4">
    <source>
        <dbReference type="Proteomes" id="UP000663828"/>
    </source>
</evidence>
<protein>
    <recommendedName>
        <fullName evidence="2">BZIP domain-containing protein</fullName>
    </recommendedName>
</protein>
<comment type="caution">
    <text evidence="3">The sequence shown here is derived from an EMBL/GenBank/DDBJ whole genome shotgun (WGS) entry which is preliminary data.</text>
</comment>
<evidence type="ECO:0000259" key="2">
    <source>
        <dbReference type="SMART" id="SM00338"/>
    </source>
</evidence>
<dbReference type="AlphaFoldDB" id="A0A814Y6I1"/>
<keyword evidence="4" id="KW-1185">Reference proteome</keyword>
<proteinExistence type="predicted"/>
<dbReference type="InterPro" id="IPR004827">
    <property type="entry name" value="bZIP"/>
</dbReference>
<gene>
    <name evidence="3" type="ORF">XAT740_LOCUS24923</name>
</gene>
<feature type="compositionally biased region" description="Low complexity" evidence="1">
    <location>
        <begin position="288"/>
        <end position="301"/>
    </location>
</feature>
<dbReference type="SMART" id="SM00338">
    <property type="entry name" value="BRLZ"/>
    <property type="match status" value="1"/>
</dbReference>
<accession>A0A814Y6I1</accession>
<organism evidence="3 4">
    <name type="scientific">Adineta ricciae</name>
    <name type="common">Rotifer</name>
    <dbReference type="NCBI Taxonomy" id="249248"/>
    <lineage>
        <taxon>Eukaryota</taxon>
        <taxon>Metazoa</taxon>
        <taxon>Spiralia</taxon>
        <taxon>Gnathifera</taxon>
        <taxon>Rotifera</taxon>
        <taxon>Eurotatoria</taxon>
        <taxon>Bdelloidea</taxon>
        <taxon>Adinetida</taxon>
        <taxon>Adinetidae</taxon>
        <taxon>Adineta</taxon>
    </lineage>
</organism>
<dbReference type="SUPFAM" id="SSF57959">
    <property type="entry name" value="Leucine zipper domain"/>
    <property type="match status" value="1"/>
</dbReference>
<dbReference type="Pfam" id="PF07716">
    <property type="entry name" value="bZIP_2"/>
    <property type="match status" value="1"/>
</dbReference>
<dbReference type="EMBL" id="CAJNOR010001952">
    <property type="protein sequence ID" value="CAF1225135.1"/>
    <property type="molecule type" value="Genomic_DNA"/>
</dbReference>
<evidence type="ECO:0000256" key="1">
    <source>
        <dbReference type="SAM" id="MobiDB-lite"/>
    </source>
</evidence>
<reference evidence="3" key="1">
    <citation type="submission" date="2021-02" db="EMBL/GenBank/DDBJ databases">
        <authorList>
            <person name="Nowell W R."/>
        </authorList>
    </citation>
    <scope>NUCLEOTIDE SEQUENCE</scope>
</reference>
<dbReference type="GO" id="GO:0003700">
    <property type="term" value="F:DNA-binding transcription factor activity"/>
    <property type="evidence" value="ECO:0007669"/>
    <property type="project" value="InterPro"/>
</dbReference>
<evidence type="ECO:0000313" key="3">
    <source>
        <dbReference type="EMBL" id="CAF1225135.1"/>
    </source>
</evidence>
<dbReference type="Gene3D" id="1.20.5.170">
    <property type="match status" value="1"/>
</dbReference>
<sequence length="396" mass="44706">MDQQQQQHLMQPIQPTHSNLVISPHLILTRSDSTPTVILDGEIHGQHVHLPTTLVVNGSASLRSLLKTSGLFNEDMESSDKLNEFFANGTEFTLHRLLSDIGCNDMNIDMNDLVKFDPMKLLDTRSFNEFLQCDSFEEVNTPIDIQSDLPDSIPPSAMACSSGSFSELCPPPLDLPTKQEFSIENNQLKIEPENSLEYTELNSFDNFVLTPSTSAHMSQEFNFDESALAAIEQDYSYLAKQTTVVNTPSPSPTISKRPVTCETRRISSRLQSRATLIDFKQILEDESCSSPSMSPNSSVSMKRTKRSRHINRATDIKTEDDLSYYLERRRKNNEASKMSRAARKQKFGNMDTQCADYERVNTELRLKISTLEVVTANLKDGLIHTFQRKRGVDAKL</sequence>
<name>A0A814Y6I1_ADIRI</name>
<dbReference type="Proteomes" id="UP000663828">
    <property type="component" value="Unassembled WGS sequence"/>
</dbReference>